<dbReference type="InterPro" id="IPR024079">
    <property type="entry name" value="MetalloPept_cat_dom_sf"/>
</dbReference>
<comment type="caution">
    <text evidence="4">The sequence shown here is derived from an EMBL/GenBank/DDBJ whole genome shotgun (WGS) entry which is preliminary data.</text>
</comment>
<dbReference type="Pfam" id="PF05548">
    <property type="entry name" value="Peptidase_M11"/>
    <property type="match status" value="1"/>
</dbReference>
<keyword evidence="1" id="KW-0945">Host-virus interaction</keyword>
<sequence>MNDTTMIAYDCIPSLPPPSITSRSTSPPPSPSPARSPPPLRFPPPKRSPLPVLSPPPNRSPPPSTRYPPPKRSPPPAQSPPPKRSPPPPLRSPPSARSPPPFRLTPPNRSPPPPLRSPPRPLRSPPPVRSPPPFRLTPPNRSPPSPSSAGSDGGIDPNDVDPRYAELPPTVWPKDPPSPPASHTMTVVILALDICGRKSAVNYDVYQAALSSALPNYYETASFGAYRFPTGSSYNRVVFTNVPVGCSALNNAGLDFDAKREAWADEADAWVVRNLNVNVYNYLHHVYLIPQDIGGGGSGLINCYNFKTKVRAYAVSSTTDPGLKTLLHEMGHNMGLSHSRGYDDNGNIQEYGDGSCVMGSTTRPVMFNAPQSVALGWTVPQAVWRGSDLPAGKWTPFTLRGLADSRISSLKILPGDWMNGNGDWDDNEHLFISFRRYNASGVEAGLRPDFWNKVQVHRYSLNTWFEPRCGGVLSLANLDLATQPVWPKPGSTNPADTTSPLLAVRVTRIDLVGAAAYISVCRAQSKSREGGAQCSDGLDNDCDGRVDNC</sequence>
<dbReference type="PANTHER" id="PTHR13037">
    <property type="entry name" value="FORMIN"/>
    <property type="match status" value="1"/>
</dbReference>
<dbReference type="SUPFAM" id="SSF55486">
    <property type="entry name" value="Metalloproteases ('zincins'), catalytic domain"/>
    <property type="match status" value="1"/>
</dbReference>
<evidence type="ECO:0000256" key="1">
    <source>
        <dbReference type="ARBA" id="ARBA00022581"/>
    </source>
</evidence>
<accession>A0A835YKJ5</accession>
<dbReference type="AlphaFoldDB" id="A0A835YKJ5"/>
<feature type="compositionally biased region" description="Pro residues" evidence="2">
    <location>
        <begin position="26"/>
        <end position="146"/>
    </location>
</feature>
<dbReference type="PANTHER" id="PTHR13037:SF24">
    <property type="entry name" value="POLYCOMB PROTEIN PCL-RELATED"/>
    <property type="match status" value="1"/>
</dbReference>
<name>A0A835YKJ5_9CHLO</name>
<reference evidence="4" key="1">
    <citation type="journal article" date="2020" name="bioRxiv">
        <title>Comparative genomics of Chlamydomonas.</title>
        <authorList>
            <person name="Craig R.J."/>
            <person name="Hasan A.R."/>
            <person name="Ness R.W."/>
            <person name="Keightley P.D."/>
        </authorList>
    </citation>
    <scope>NUCLEOTIDE SEQUENCE</scope>
    <source>
        <strain evidence="4">CCAP 11/70</strain>
    </source>
</reference>
<protein>
    <recommendedName>
        <fullName evidence="3">Peptidase M11 gametolysin domain-containing protein</fullName>
    </recommendedName>
</protein>
<dbReference type="InterPro" id="IPR008752">
    <property type="entry name" value="Peptidase_M11"/>
</dbReference>
<organism evidence="4 5">
    <name type="scientific">Edaphochlamys debaryana</name>
    <dbReference type="NCBI Taxonomy" id="47281"/>
    <lineage>
        <taxon>Eukaryota</taxon>
        <taxon>Viridiplantae</taxon>
        <taxon>Chlorophyta</taxon>
        <taxon>core chlorophytes</taxon>
        <taxon>Chlorophyceae</taxon>
        <taxon>CS clade</taxon>
        <taxon>Chlamydomonadales</taxon>
        <taxon>Chlamydomonadales incertae sedis</taxon>
        <taxon>Edaphochlamys</taxon>
    </lineage>
</organism>
<gene>
    <name evidence="4" type="ORF">HYH03_001848</name>
</gene>
<dbReference type="Gene3D" id="3.40.390.10">
    <property type="entry name" value="Collagenase (Catalytic Domain)"/>
    <property type="match status" value="1"/>
</dbReference>
<feature type="region of interest" description="Disordered" evidence="2">
    <location>
        <begin position="1"/>
        <end position="182"/>
    </location>
</feature>
<dbReference type="EMBL" id="JAEHOE010000004">
    <property type="protein sequence ID" value="KAG2500270.1"/>
    <property type="molecule type" value="Genomic_DNA"/>
</dbReference>
<evidence type="ECO:0000313" key="4">
    <source>
        <dbReference type="EMBL" id="KAG2500270.1"/>
    </source>
</evidence>
<evidence type="ECO:0000259" key="3">
    <source>
        <dbReference type="Pfam" id="PF05548"/>
    </source>
</evidence>
<keyword evidence="5" id="KW-1185">Reference proteome</keyword>
<dbReference type="Proteomes" id="UP000612055">
    <property type="component" value="Unassembled WGS sequence"/>
</dbReference>
<dbReference type="OrthoDB" id="541433at2759"/>
<feature type="domain" description="Peptidase M11 gametolysin" evidence="3">
    <location>
        <begin position="187"/>
        <end position="460"/>
    </location>
</feature>
<evidence type="ECO:0000256" key="2">
    <source>
        <dbReference type="SAM" id="MobiDB-lite"/>
    </source>
</evidence>
<evidence type="ECO:0000313" key="5">
    <source>
        <dbReference type="Proteomes" id="UP000612055"/>
    </source>
</evidence>
<proteinExistence type="predicted"/>
<feature type="compositionally biased region" description="Pro residues" evidence="2">
    <location>
        <begin position="170"/>
        <end position="180"/>
    </location>
</feature>
<dbReference type="GO" id="GO:0008237">
    <property type="term" value="F:metallopeptidase activity"/>
    <property type="evidence" value="ECO:0007669"/>
    <property type="project" value="InterPro"/>
</dbReference>